<feature type="disulfide bond" evidence="7">
    <location>
        <begin position="113"/>
        <end position="131"/>
    </location>
</feature>
<evidence type="ECO:0000256" key="5">
    <source>
        <dbReference type="ARBA" id="ARBA00023157"/>
    </source>
</evidence>
<evidence type="ECO:0000256" key="6">
    <source>
        <dbReference type="ARBA" id="ARBA00029459"/>
    </source>
</evidence>
<sequence length="506" mass="56314">MKWLFVVGYVVCLAVLSKSNALSCQPGSEQDAQCISENTEKVPETTQPSSNVREREKDRWAECLAGSEWDSNCHKCRCSEEGHAECTRMDVCEKGDYGDPIRCKPKTTFKKECNTCSCLETGHSVCTLIGCLSALPSLPDVSPPATPETDATTLPPTDKSKDCLVGSRWKSKCNECFCSEDGYPSCTEMACIGLEDEPEKMCAPETSWKVDCNTCWCYDGRPVCTRIGCNGHIITNFNPKRENSKNDEPQIVLRSATNEKDVVCAANRMFIKDCNTCWCNEDGTSYFCTRKVCITDLPEEVIEDKPENLQEIKRKCRPDEVFEIDCNMCRCNPDGMSFSCTRRACVPEEKGKNISLNRRVRATAQETPKTCQPGTEFRMDCNKCLCNDEGQDFSCTRIDCAAQNGNGNGGARRKRATTQVQTQCVPDSVFNQDCNACRCEADGNHATCSIKRCKQDNPNEDEENEVSSESDLSFRCNPGEQFKRGCNDCSCSADGKSVFCTVRLCD</sequence>
<dbReference type="KEGG" id="bany:112055752"/>
<keyword evidence="8" id="KW-0732">Signal</keyword>
<feature type="disulfide bond" evidence="7">
    <location>
        <begin position="371"/>
        <end position="386"/>
    </location>
</feature>
<feature type="disulfide bond" evidence="7">
    <location>
        <begin position="163"/>
        <end position="178"/>
    </location>
</feature>
<keyword evidence="10" id="KW-1185">Reference proteome</keyword>
<feature type="domain" description="Pacifastin" evidence="9">
    <location>
        <begin position="368"/>
        <end position="403"/>
    </location>
</feature>
<keyword evidence="4 7" id="KW-0722">Serine protease inhibitor</keyword>
<proteinExistence type="inferred from homology"/>
<evidence type="ECO:0000256" key="4">
    <source>
        <dbReference type="ARBA" id="ARBA00022900"/>
    </source>
</evidence>
<dbReference type="GO" id="GO:0004867">
    <property type="term" value="F:serine-type endopeptidase inhibitor activity"/>
    <property type="evidence" value="ECO:0007669"/>
    <property type="project" value="UniProtKB-UniRule"/>
</dbReference>
<feature type="disulfide bond" evidence="7">
    <location>
        <begin position="173"/>
        <end position="191"/>
    </location>
</feature>
<feature type="disulfide bond" evidence="7">
    <location>
        <begin position="116"/>
        <end position="126"/>
    </location>
</feature>
<dbReference type="Proteomes" id="UP001652582">
    <property type="component" value="Chromosome 2"/>
</dbReference>
<organism evidence="10 11">
    <name type="scientific">Bicyclus anynana</name>
    <name type="common">Squinting bush brown butterfly</name>
    <dbReference type="NCBI Taxonomy" id="110368"/>
    <lineage>
        <taxon>Eukaryota</taxon>
        <taxon>Metazoa</taxon>
        <taxon>Ecdysozoa</taxon>
        <taxon>Arthropoda</taxon>
        <taxon>Hexapoda</taxon>
        <taxon>Insecta</taxon>
        <taxon>Pterygota</taxon>
        <taxon>Neoptera</taxon>
        <taxon>Endopterygota</taxon>
        <taxon>Lepidoptera</taxon>
        <taxon>Glossata</taxon>
        <taxon>Ditrysia</taxon>
        <taxon>Papilionoidea</taxon>
        <taxon>Nymphalidae</taxon>
        <taxon>Satyrinae</taxon>
        <taxon>Satyrini</taxon>
        <taxon>Mycalesina</taxon>
        <taxon>Bicyclus</taxon>
    </lineage>
</organism>
<gene>
    <name evidence="11" type="primary">LOC112055752</name>
</gene>
<feature type="site" description="Reactive bond" evidence="7">
    <location>
        <begin position="290"/>
        <end position="291"/>
    </location>
</feature>
<evidence type="ECO:0000313" key="11">
    <source>
        <dbReference type="RefSeq" id="XP_023951713.2"/>
    </source>
</evidence>
<dbReference type="GO" id="GO:0005576">
    <property type="term" value="C:extracellular region"/>
    <property type="evidence" value="ECO:0007669"/>
    <property type="project" value="UniProtKB-SubCell"/>
</dbReference>
<feature type="disulfide bond" evidence="7">
    <location>
        <begin position="176"/>
        <end position="186"/>
    </location>
</feature>
<evidence type="ECO:0000256" key="7">
    <source>
        <dbReference type="PROSITE-ProRule" id="PRU00776"/>
    </source>
</evidence>
<dbReference type="RefSeq" id="XP_023951713.2">
    <property type="nucleotide sequence ID" value="XM_024095945.2"/>
</dbReference>
<feature type="disulfide bond" evidence="7">
    <location>
        <begin position="316"/>
        <end position="331"/>
    </location>
</feature>
<reference evidence="11" key="2">
    <citation type="submission" date="2025-08" db="UniProtKB">
        <authorList>
            <consortium name="RefSeq"/>
        </authorList>
    </citation>
    <scope>IDENTIFICATION</scope>
</reference>
<dbReference type="InterPro" id="IPR036201">
    <property type="entry name" value="Pacifastin_dom_sf"/>
</dbReference>
<dbReference type="InterPro" id="IPR008037">
    <property type="entry name" value="Pacifastin_dom"/>
</dbReference>
<protein>
    <submittedName>
        <fullName evidence="11">Protein draper</fullName>
    </submittedName>
</protein>
<dbReference type="AlphaFoldDB" id="A0A6J1P2L6"/>
<feature type="disulfide bond" evidence="7">
    <location>
        <begin position="424"/>
        <end position="439"/>
    </location>
</feature>
<comment type="caution">
    <text evidence="7">Lacks conserved residue(s) required for the propagation of feature annotation.</text>
</comment>
<keyword evidence="2" id="KW-0964">Secreted</keyword>
<dbReference type="Pfam" id="PF05375">
    <property type="entry name" value="Pacifastin_I"/>
    <property type="match status" value="8"/>
</dbReference>
<keyword evidence="5 7" id="KW-1015">Disulfide bond</keyword>
<feature type="domain" description="Pacifastin" evidence="9">
    <location>
        <begin position="199"/>
        <end position="232"/>
    </location>
</feature>
<feature type="disulfide bond" evidence="7">
    <location>
        <begin position="103"/>
        <end position="118"/>
    </location>
</feature>
<feature type="signal peptide" evidence="8">
    <location>
        <begin position="1"/>
        <end position="21"/>
    </location>
</feature>
<evidence type="ECO:0000259" key="9">
    <source>
        <dbReference type="PROSITE" id="PS51446"/>
    </source>
</evidence>
<feature type="site" description="Reactive bond" evidence="7">
    <location>
        <begin position="450"/>
        <end position="451"/>
    </location>
</feature>
<evidence type="ECO:0000256" key="2">
    <source>
        <dbReference type="ARBA" id="ARBA00022525"/>
    </source>
</evidence>
<feature type="disulfide bond" evidence="7">
    <location>
        <begin position="264"/>
        <end position="279"/>
    </location>
</feature>
<name>A0A6J1P2L6_BICAN</name>
<comment type="subcellular location">
    <subcellularLocation>
        <location evidence="1">Secreted</location>
    </subcellularLocation>
</comment>
<feature type="domain" description="Pacifastin" evidence="9">
    <location>
        <begin position="100"/>
        <end position="134"/>
    </location>
</feature>
<feature type="domain" description="Pacifastin" evidence="9">
    <location>
        <begin position="160"/>
        <end position="194"/>
    </location>
</feature>
<feature type="disulfide bond" evidence="7">
    <location>
        <begin position="202"/>
        <end position="217"/>
    </location>
</feature>
<feature type="domain" description="Pacifastin" evidence="9">
    <location>
        <begin position="261"/>
        <end position="296"/>
    </location>
</feature>
<feature type="domain" description="Pacifastin" evidence="9">
    <location>
        <begin position="313"/>
        <end position="348"/>
    </location>
</feature>
<comment type="similarity">
    <text evidence="6 7">Belongs to the protease inhibitor I19 family.</text>
</comment>
<feature type="disulfide bond" evidence="7">
    <location>
        <begin position="476"/>
        <end position="491"/>
    </location>
</feature>
<keyword evidence="3 7" id="KW-0646">Protease inhibitor</keyword>
<dbReference type="GeneID" id="112055752"/>
<feature type="domain" description="Pacifastin" evidence="9">
    <location>
        <begin position="421"/>
        <end position="456"/>
    </location>
</feature>
<accession>A0A6J1P2L6</accession>
<feature type="chain" id="PRO_5045704182" evidence="8">
    <location>
        <begin position="22"/>
        <end position="506"/>
    </location>
</feature>
<dbReference type="SUPFAM" id="SSF57283">
    <property type="entry name" value="PMP inhibitors"/>
    <property type="match status" value="8"/>
</dbReference>
<evidence type="ECO:0000256" key="1">
    <source>
        <dbReference type="ARBA" id="ARBA00004613"/>
    </source>
</evidence>
<evidence type="ECO:0000256" key="3">
    <source>
        <dbReference type="ARBA" id="ARBA00022690"/>
    </source>
</evidence>
<reference evidence="10" key="1">
    <citation type="submission" date="2025-05" db="UniProtKB">
        <authorList>
            <consortium name="RefSeq"/>
        </authorList>
    </citation>
    <scope>NUCLEOTIDE SEQUENCE [LARGE SCALE GENOMIC DNA]</scope>
</reference>
<dbReference type="PROSITE" id="PS51446">
    <property type="entry name" value="PACIFASTIN"/>
    <property type="match status" value="8"/>
</dbReference>
<evidence type="ECO:0000313" key="10">
    <source>
        <dbReference type="Proteomes" id="UP001652582"/>
    </source>
</evidence>
<dbReference type="OrthoDB" id="10026631at2759"/>
<feature type="domain" description="Pacifastin" evidence="9">
    <location>
        <begin position="473"/>
        <end position="506"/>
    </location>
</feature>
<evidence type="ECO:0000256" key="8">
    <source>
        <dbReference type="SAM" id="SignalP"/>
    </source>
</evidence>